<proteinExistence type="predicted"/>
<reference evidence="1" key="1">
    <citation type="submission" date="2023-10" db="EMBL/GenBank/DDBJ databases">
        <authorList>
            <person name="Chen Y."/>
            <person name="Shah S."/>
            <person name="Dougan E. K."/>
            <person name="Thang M."/>
            <person name="Chan C."/>
        </authorList>
    </citation>
    <scope>NUCLEOTIDE SEQUENCE [LARGE SCALE GENOMIC DNA]</scope>
</reference>
<dbReference type="Proteomes" id="UP001189429">
    <property type="component" value="Unassembled WGS sequence"/>
</dbReference>
<evidence type="ECO:0000313" key="1">
    <source>
        <dbReference type="EMBL" id="CAK0860013.1"/>
    </source>
</evidence>
<gene>
    <name evidence="1" type="ORF">PCOR1329_LOCUS49137</name>
</gene>
<keyword evidence="2" id="KW-1185">Reference proteome</keyword>
<accession>A0ABN9UJP4</accession>
<sequence length="391" mass="43423">MFSLVKQPAAALPEQAGEVEDIIDNAVRAGARATHFWATVLSFPELVPDLASWLKEQARTRSRLSELIQQHACEYGKIATPVKRHRLSRPRKQCSWSVRESAYDLQWLAPAWQAIAVFLPLRQRVGIRTWSRAAKALKFSSEAWDPLILDQAMCAQFLRRTEYESHGDIRRSFPPGFFNVRIVSVDLMIPDQMCSQSESSDSEGSRDARIMSSIICPLTTALQVVMECFKSLQQLTITNIKADEIDSSVFFDRRFHTRFRRQEMILDSGTGEPLGRYWASNVADPVVVDVEAAARMNHERSPPWAATGQAVRAAAPQLSRAEALLLVEFPFLHKPVGEDSYSTLTPRGPQTTSWATTSSAARRLAGRIGGGWSGSIKAALRPGSAAAVARA</sequence>
<name>A0ABN9UJP4_9DINO</name>
<evidence type="ECO:0000313" key="2">
    <source>
        <dbReference type="Proteomes" id="UP001189429"/>
    </source>
</evidence>
<comment type="caution">
    <text evidence="1">The sequence shown here is derived from an EMBL/GenBank/DDBJ whole genome shotgun (WGS) entry which is preliminary data.</text>
</comment>
<protein>
    <submittedName>
        <fullName evidence="1">Uncharacterized protein</fullName>
    </submittedName>
</protein>
<dbReference type="EMBL" id="CAUYUJ010015945">
    <property type="protein sequence ID" value="CAK0860013.1"/>
    <property type="molecule type" value="Genomic_DNA"/>
</dbReference>
<organism evidence="1 2">
    <name type="scientific">Prorocentrum cordatum</name>
    <dbReference type="NCBI Taxonomy" id="2364126"/>
    <lineage>
        <taxon>Eukaryota</taxon>
        <taxon>Sar</taxon>
        <taxon>Alveolata</taxon>
        <taxon>Dinophyceae</taxon>
        <taxon>Prorocentrales</taxon>
        <taxon>Prorocentraceae</taxon>
        <taxon>Prorocentrum</taxon>
    </lineage>
</organism>